<organism evidence="1 2">
    <name type="scientific">Lactococcus lactis subsp. lactis</name>
    <name type="common">Streptococcus lactis</name>
    <dbReference type="NCBI Taxonomy" id="1360"/>
    <lineage>
        <taxon>Bacteria</taxon>
        <taxon>Bacillati</taxon>
        <taxon>Bacillota</taxon>
        <taxon>Bacilli</taxon>
        <taxon>Lactobacillales</taxon>
        <taxon>Streptococcaceae</taxon>
        <taxon>Lactococcus</taxon>
    </lineage>
</organism>
<evidence type="ECO:0000313" key="2">
    <source>
        <dbReference type="Proteomes" id="UP000053719"/>
    </source>
</evidence>
<protein>
    <submittedName>
        <fullName evidence="1">Uncharacterized protein</fullName>
    </submittedName>
</protein>
<dbReference type="Proteomes" id="UP000053719">
    <property type="component" value="Unassembled WGS sequence"/>
</dbReference>
<evidence type="ECO:0000313" key="1">
    <source>
        <dbReference type="EMBL" id="KSU18273.1"/>
    </source>
</evidence>
<comment type="caution">
    <text evidence="1">The sequence shown here is derived from an EMBL/GenBank/DDBJ whole genome shotgun (WGS) entry which is preliminary data.</text>
</comment>
<gene>
    <name evidence="1" type="ORF">M20_2227</name>
</gene>
<proteinExistence type="predicted"/>
<sequence>MIIEGKIEKLGEGLARLTVTYDDNHKVIKTGLNILTVIRLMRSEGLSLIGKDVNGTSYWKRED</sequence>
<accession>A0A0V8DYB0</accession>
<reference evidence="2" key="1">
    <citation type="submission" date="2015-10" db="EMBL/GenBank/DDBJ databases">
        <title>Draft Genome Sequences of 11 Lactococcus lactis subspecies cremoris strains.</title>
        <authorList>
            <person name="Wels M."/>
            <person name="Backus L."/>
            <person name="Boekhorst J."/>
            <person name="Dijkstra A."/>
            <person name="Beerthuizen M."/>
            <person name="Kelly W."/>
            <person name="Siezen R."/>
            <person name="Bachmann H."/>
            <person name="Van Hijum S."/>
        </authorList>
    </citation>
    <scope>NUCLEOTIDE SEQUENCE [LARGE SCALE GENOMIC DNA]</scope>
    <source>
        <strain evidence="2">M20</strain>
    </source>
</reference>
<dbReference type="RefSeq" id="WP_017865125.1">
    <property type="nucleotide sequence ID" value="NZ_CP024958.1"/>
</dbReference>
<dbReference type="PATRIC" id="fig|1360.114.peg.1445"/>
<name>A0A0V8DYB0_LACLL</name>
<dbReference type="AlphaFoldDB" id="A0A0V8DYB0"/>
<dbReference type="EMBL" id="LKLU01000132">
    <property type="protein sequence ID" value="KSU18273.1"/>
    <property type="molecule type" value="Genomic_DNA"/>
</dbReference>